<gene>
    <name evidence="5" type="primary">mioC_2</name>
    <name evidence="5" type="ORF">NCTC10692_01156</name>
</gene>
<dbReference type="InterPro" id="IPR008254">
    <property type="entry name" value="Flavodoxin/NO_synth"/>
</dbReference>
<dbReference type="InterPro" id="IPR001094">
    <property type="entry name" value="Flavdoxin-like"/>
</dbReference>
<organism evidence="5 6">
    <name type="scientific">Ectopseudomonas oleovorans</name>
    <name type="common">Pseudomonas oleovorans</name>
    <dbReference type="NCBI Taxonomy" id="301"/>
    <lineage>
        <taxon>Bacteria</taxon>
        <taxon>Pseudomonadati</taxon>
        <taxon>Pseudomonadota</taxon>
        <taxon>Gammaproteobacteria</taxon>
        <taxon>Pseudomonadales</taxon>
        <taxon>Pseudomonadaceae</taxon>
        <taxon>Ectopseudomonas</taxon>
    </lineage>
</organism>
<evidence type="ECO:0000256" key="1">
    <source>
        <dbReference type="ARBA" id="ARBA00022630"/>
    </source>
</evidence>
<reference evidence="5 6" key="1">
    <citation type="submission" date="2018-06" db="EMBL/GenBank/DDBJ databases">
        <authorList>
            <consortium name="Pathogen Informatics"/>
            <person name="Doyle S."/>
        </authorList>
    </citation>
    <scope>NUCLEOTIDE SEQUENCE [LARGE SCALE GENOMIC DNA]</scope>
    <source>
        <strain evidence="5 6">NCTC10692</strain>
    </source>
</reference>
<protein>
    <submittedName>
        <fullName evidence="5">Putative FMN-binding protein</fullName>
    </submittedName>
</protein>
<dbReference type="InterPro" id="IPR029039">
    <property type="entry name" value="Flavoprotein-like_sf"/>
</dbReference>
<dbReference type="GO" id="GO:0016655">
    <property type="term" value="F:oxidoreductase activity, acting on NAD(P)H, quinone or similar compound as acceptor"/>
    <property type="evidence" value="ECO:0007669"/>
    <property type="project" value="UniProtKB-ARBA"/>
</dbReference>
<evidence type="ECO:0000256" key="3">
    <source>
        <dbReference type="ARBA" id="ARBA00022982"/>
    </source>
</evidence>
<dbReference type="PANTHER" id="PTHR19384">
    <property type="entry name" value="NITRIC OXIDE SYNTHASE-RELATED"/>
    <property type="match status" value="1"/>
</dbReference>
<dbReference type="PROSITE" id="PS50902">
    <property type="entry name" value="FLAVODOXIN_LIKE"/>
    <property type="match status" value="1"/>
</dbReference>
<evidence type="ECO:0000256" key="2">
    <source>
        <dbReference type="ARBA" id="ARBA00022643"/>
    </source>
</evidence>
<accession>A0A379JQF6</accession>
<evidence type="ECO:0000313" key="6">
    <source>
        <dbReference type="Proteomes" id="UP000255303"/>
    </source>
</evidence>
<dbReference type="Pfam" id="PF00258">
    <property type="entry name" value="Flavodoxin_1"/>
    <property type="match status" value="1"/>
</dbReference>
<dbReference type="PRINTS" id="PR00369">
    <property type="entry name" value="FLAVODOXIN"/>
</dbReference>
<proteinExistence type="predicted"/>
<dbReference type="AlphaFoldDB" id="A0A379JQF6"/>
<dbReference type="Gene3D" id="3.40.50.360">
    <property type="match status" value="1"/>
</dbReference>
<feature type="domain" description="Flavodoxin-like" evidence="4">
    <location>
        <begin position="3"/>
        <end position="143"/>
    </location>
</feature>
<evidence type="ECO:0000313" key="5">
    <source>
        <dbReference type="EMBL" id="SUD50728.1"/>
    </source>
</evidence>
<dbReference type="SUPFAM" id="SSF52218">
    <property type="entry name" value="Flavoproteins"/>
    <property type="match status" value="1"/>
</dbReference>
<keyword evidence="2" id="KW-0288">FMN</keyword>
<name>A0A379JQF6_ECTOL</name>
<keyword evidence="3" id="KW-0813">Transport</keyword>
<keyword evidence="3" id="KW-0249">Electron transport</keyword>
<dbReference type="GO" id="GO:0050660">
    <property type="term" value="F:flavin adenine dinucleotide binding"/>
    <property type="evidence" value="ECO:0007669"/>
    <property type="project" value="TreeGrafter"/>
</dbReference>
<dbReference type="EMBL" id="UGUV01000002">
    <property type="protein sequence ID" value="SUD50728.1"/>
    <property type="molecule type" value="Genomic_DNA"/>
</dbReference>
<dbReference type="GO" id="GO:0005829">
    <property type="term" value="C:cytosol"/>
    <property type="evidence" value="ECO:0007669"/>
    <property type="project" value="TreeGrafter"/>
</dbReference>
<keyword evidence="1" id="KW-0285">Flavoprotein</keyword>
<evidence type="ECO:0000259" key="4">
    <source>
        <dbReference type="PROSITE" id="PS50902"/>
    </source>
</evidence>
<dbReference type="GO" id="GO:0010181">
    <property type="term" value="F:FMN binding"/>
    <property type="evidence" value="ECO:0007669"/>
    <property type="project" value="InterPro"/>
</dbReference>
<dbReference type="RefSeq" id="WP_074856392.1">
    <property type="nucleotide sequence ID" value="NZ_FNZC01000012.1"/>
</dbReference>
<sequence>MKIQVLYGTETGNAEMVAEDIVDALAAQTDIEAFDMSKIAASDLDLATFYIVVCSTYGDGELPNSAQPFYQALGEQRPNLNGLRFATFGLGDSFYTTYNNGSQIIAERLLELGAQAIGERGLHDASSGLLPGDVAVQWAQQLIEGLQA</sequence>
<dbReference type="Proteomes" id="UP000255303">
    <property type="component" value="Unassembled WGS sequence"/>
</dbReference>